<gene>
    <name evidence="3" type="ORF">ACFOD6_12065</name>
</gene>
<dbReference type="CDD" id="cd00293">
    <property type="entry name" value="USP-like"/>
    <property type="match status" value="1"/>
</dbReference>
<dbReference type="PRINTS" id="PR01438">
    <property type="entry name" value="UNVRSLSTRESS"/>
</dbReference>
<evidence type="ECO:0000313" key="3">
    <source>
        <dbReference type="EMBL" id="MFC3086781.1"/>
    </source>
</evidence>
<comment type="similarity">
    <text evidence="1">Belongs to the universal stress protein A family.</text>
</comment>
<accession>A0ABV7DUK8</accession>
<dbReference type="Gene3D" id="3.40.50.620">
    <property type="entry name" value="HUPs"/>
    <property type="match status" value="1"/>
</dbReference>
<dbReference type="InterPro" id="IPR014729">
    <property type="entry name" value="Rossmann-like_a/b/a_fold"/>
</dbReference>
<comment type="caution">
    <text evidence="3">The sequence shown here is derived from an EMBL/GenBank/DDBJ whole genome shotgun (WGS) entry which is preliminary data.</text>
</comment>
<evidence type="ECO:0000256" key="1">
    <source>
        <dbReference type="ARBA" id="ARBA00008791"/>
    </source>
</evidence>
<dbReference type="Proteomes" id="UP001595445">
    <property type="component" value="Unassembled WGS sequence"/>
</dbReference>
<name>A0ABV7DUK8_9RHOB</name>
<sequence length="155" mass="16516">MYGTIVLAYDGSLEGRLALREGARLAQLCKARVVLVAVVEPVPELFVGDLSPVYLSSDKAGEIQKILDEGVARLKRMGLVPEARLERGQPAERITAIAKETGADLVVVGHHKQGSLARWLLGSVTATLVDTLSCSLMVARLDIPDEVLFGEAAPG</sequence>
<dbReference type="RefSeq" id="WP_197645873.1">
    <property type="nucleotide sequence ID" value="NZ_JAEACP010000016.1"/>
</dbReference>
<reference evidence="4" key="1">
    <citation type="journal article" date="2019" name="Int. J. Syst. Evol. Microbiol.">
        <title>The Global Catalogue of Microorganisms (GCM) 10K type strain sequencing project: providing services to taxonomists for standard genome sequencing and annotation.</title>
        <authorList>
            <consortium name="The Broad Institute Genomics Platform"/>
            <consortium name="The Broad Institute Genome Sequencing Center for Infectious Disease"/>
            <person name="Wu L."/>
            <person name="Ma J."/>
        </authorList>
    </citation>
    <scope>NUCLEOTIDE SEQUENCE [LARGE SCALE GENOMIC DNA]</scope>
    <source>
        <strain evidence="4">KCTC 62102</strain>
    </source>
</reference>
<dbReference type="PANTHER" id="PTHR46268">
    <property type="entry name" value="STRESS RESPONSE PROTEIN NHAX"/>
    <property type="match status" value="1"/>
</dbReference>
<dbReference type="PANTHER" id="PTHR46268:SF15">
    <property type="entry name" value="UNIVERSAL STRESS PROTEIN HP_0031"/>
    <property type="match status" value="1"/>
</dbReference>
<dbReference type="EMBL" id="JBHRSM010000022">
    <property type="protein sequence ID" value="MFC3086781.1"/>
    <property type="molecule type" value="Genomic_DNA"/>
</dbReference>
<dbReference type="InterPro" id="IPR006016">
    <property type="entry name" value="UspA"/>
</dbReference>
<keyword evidence="4" id="KW-1185">Reference proteome</keyword>
<protein>
    <submittedName>
        <fullName evidence="3">Universal stress protein</fullName>
    </submittedName>
</protein>
<organism evidence="3 4">
    <name type="scientific">Tabrizicola soli</name>
    <dbReference type="NCBI Taxonomy" id="2185115"/>
    <lineage>
        <taxon>Bacteria</taxon>
        <taxon>Pseudomonadati</taxon>
        <taxon>Pseudomonadota</taxon>
        <taxon>Alphaproteobacteria</taxon>
        <taxon>Rhodobacterales</taxon>
        <taxon>Paracoccaceae</taxon>
        <taxon>Tabrizicola</taxon>
    </lineage>
</organism>
<dbReference type="InterPro" id="IPR006015">
    <property type="entry name" value="Universal_stress_UspA"/>
</dbReference>
<evidence type="ECO:0000313" key="4">
    <source>
        <dbReference type="Proteomes" id="UP001595445"/>
    </source>
</evidence>
<dbReference type="SUPFAM" id="SSF52402">
    <property type="entry name" value="Adenine nucleotide alpha hydrolases-like"/>
    <property type="match status" value="1"/>
</dbReference>
<feature type="domain" description="UspA" evidence="2">
    <location>
        <begin position="1"/>
        <end position="140"/>
    </location>
</feature>
<proteinExistence type="inferred from homology"/>
<evidence type="ECO:0000259" key="2">
    <source>
        <dbReference type="Pfam" id="PF00582"/>
    </source>
</evidence>
<dbReference type="Pfam" id="PF00582">
    <property type="entry name" value="Usp"/>
    <property type="match status" value="1"/>
</dbReference>